<dbReference type="AlphaFoldDB" id="A0A0L8AGZ0"/>
<gene>
    <name evidence="1" type="ORF">OB69_16755</name>
</gene>
<name>A0A0L8AGZ0_9BACT</name>
<dbReference type="Pfam" id="PF11751">
    <property type="entry name" value="PorP_SprF"/>
    <property type="match status" value="1"/>
</dbReference>
<evidence type="ECO:0008006" key="3">
    <source>
        <dbReference type="Google" id="ProtNLM"/>
    </source>
</evidence>
<organism evidence="1 2">
    <name type="scientific">Roseivirga seohaensis subsp. aquiponti</name>
    <dbReference type="NCBI Taxonomy" id="1566026"/>
    <lineage>
        <taxon>Bacteria</taxon>
        <taxon>Pseudomonadati</taxon>
        <taxon>Bacteroidota</taxon>
        <taxon>Cytophagia</taxon>
        <taxon>Cytophagales</taxon>
        <taxon>Roseivirgaceae</taxon>
        <taxon>Roseivirga</taxon>
    </lineage>
</organism>
<dbReference type="Proteomes" id="UP000036908">
    <property type="component" value="Unassembled WGS sequence"/>
</dbReference>
<evidence type="ECO:0000313" key="1">
    <source>
        <dbReference type="EMBL" id="KOF01522.1"/>
    </source>
</evidence>
<dbReference type="OrthoDB" id="1186563at2"/>
<evidence type="ECO:0000313" key="2">
    <source>
        <dbReference type="Proteomes" id="UP000036908"/>
    </source>
</evidence>
<comment type="caution">
    <text evidence="1">The sequence shown here is derived from an EMBL/GenBank/DDBJ whole genome shotgun (WGS) entry which is preliminary data.</text>
</comment>
<dbReference type="PATRIC" id="fig|1566026.4.peg.1788"/>
<keyword evidence="2" id="KW-1185">Reference proteome</keyword>
<sequence length="344" mass="38458">MRKTLFLLIAILGIGLGEVKAQDPQFSQFYAAPLYINPAFTGASGFTRLGINYRNQWPSLDASFVTFSFYADHYLEKYNSGVGFIVTTDREGVAGLQSTNVGLTYAYQLKVSDNLVFRPGIQANYFMRNANFSDLVFASQINPVTGFDPNLPGDPRVTGSNLNVNYLDLGVGGILYSRNLFLGASVQHLTEPNQSLLDGDSPLNQRVSIHGGYKIMLKEGALRRDLTYTRKERSITPIFQYKTQGEFSQLDAGFFLHLEPINLGLQYRGLPIKTFENFPNNEALIFSFGVTTSDFNFGYSYDYTLSELSNASGGAHEISISYLFQWGKPLRLPRDQWSIPCPKN</sequence>
<dbReference type="RefSeq" id="WP_053224907.1">
    <property type="nucleotide sequence ID" value="NZ_JSVA01000022.1"/>
</dbReference>
<accession>A0A0L8AGZ0</accession>
<proteinExistence type="predicted"/>
<protein>
    <recommendedName>
        <fullName evidence="3">Type IX secretion system membrane protein PorP/SprF</fullName>
    </recommendedName>
</protein>
<dbReference type="EMBL" id="JSVA01000022">
    <property type="protein sequence ID" value="KOF01522.1"/>
    <property type="molecule type" value="Genomic_DNA"/>
</dbReference>
<dbReference type="InterPro" id="IPR019861">
    <property type="entry name" value="PorP/SprF_Bacteroidetes"/>
</dbReference>
<dbReference type="NCBIfam" id="TIGR03519">
    <property type="entry name" value="T9SS_PorP_fam"/>
    <property type="match status" value="1"/>
</dbReference>
<reference evidence="2" key="1">
    <citation type="submission" date="2014-11" db="EMBL/GenBank/DDBJ databases">
        <title>Genome sequencing of Roseivirga sp. D-25.</title>
        <authorList>
            <person name="Selvaratnam C."/>
            <person name="Thevarajoo S."/>
            <person name="Goh K.M."/>
            <person name="Eee R."/>
            <person name="Chan K.-G."/>
            <person name="Chong C.S."/>
        </authorList>
    </citation>
    <scope>NUCLEOTIDE SEQUENCE [LARGE SCALE GENOMIC DNA]</scope>
    <source>
        <strain evidence="2">D-25</strain>
    </source>
</reference>